<evidence type="ECO:0000313" key="3">
    <source>
        <dbReference type="Proteomes" id="UP001381693"/>
    </source>
</evidence>
<dbReference type="SMART" id="SM00706">
    <property type="entry name" value="TECPR"/>
    <property type="match status" value="4"/>
</dbReference>
<dbReference type="Pfam" id="PF19193">
    <property type="entry name" value="Tectonin"/>
    <property type="match status" value="1"/>
</dbReference>
<reference evidence="2 3" key="1">
    <citation type="submission" date="2023-11" db="EMBL/GenBank/DDBJ databases">
        <title>Halocaridina rubra genome assembly.</title>
        <authorList>
            <person name="Smith C."/>
        </authorList>
    </citation>
    <scope>NUCLEOTIDE SEQUENCE [LARGE SCALE GENOMIC DNA]</scope>
    <source>
        <strain evidence="2">EP-1</strain>
        <tissue evidence="2">Whole</tissue>
    </source>
</reference>
<comment type="caution">
    <text evidence="2">The sequence shown here is derived from an EMBL/GenBank/DDBJ whole genome shotgun (WGS) entry which is preliminary data.</text>
</comment>
<sequence length="221" mass="24225">MEERSQEPRHANDTSEIKNLHVPECAADGTVPVWGVSVSGEVVFRSGVTQLKPVGNKWNLISVECPMRTICASVDSRGVWAVSKDGRAHLRLGVSKKNPQGMQWVNIDAPNHPLVNVATGAGTVWGLDQSCALYRRKNVQQLFPEGTEWVFVSGNIKNISVSSNGDLWAVLETFEYEQGTSAQGVIAKRQDINDENFVGTGWDYTIGTGWSYVSARVPLPL</sequence>
<dbReference type="Proteomes" id="UP001381693">
    <property type="component" value="Unassembled WGS sequence"/>
</dbReference>
<proteinExistence type="predicted"/>
<accession>A0AAN8ZTM6</accession>
<keyword evidence="3" id="KW-1185">Reference proteome</keyword>
<dbReference type="InterPro" id="IPR051513">
    <property type="entry name" value="Tectonin_beta-prop"/>
</dbReference>
<dbReference type="AlphaFoldDB" id="A0AAN8ZTM6"/>
<evidence type="ECO:0000256" key="1">
    <source>
        <dbReference type="SAM" id="MobiDB-lite"/>
    </source>
</evidence>
<dbReference type="Pfam" id="PF06462">
    <property type="entry name" value="Hyd_WA"/>
    <property type="match status" value="2"/>
</dbReference>
<dbReference type="EMBL" id="JAXCGZ010022788">
    <property type="protein sequence ID" value="KAK7024229.1"/>
    <property type="molecule type" value="Genomic_DNA"/>
</dbReference>
<dbReference type="InterPro" id="IPR006624">
    <property type="entry name" value="Beta-propeller_rpt_TECPR"/>
</dbReference>
<evidence type="ECO:0000313" key="2">
    <source>
        <dbReference type="EMBL" id="KAK7024229.1"/>
    </source>
</evidence>
<name>A0AAN8ZTM6_HALRR</name>
<organism evidence="2 3">
    <name type="scientific">Halocaridina rubra</name>
    <name type="common">Hawaiian red shrimp</name>
    <dbReference type="NCBI Taxonomy" id="373956"/>
    <lineage>
        <taxon>Eukaryota</taxon>
        <taxon>Metazoa</taxon>
        <taxon>Ecdysozoa</taxon>
        <taxon>Arthropoda</taxon>
        <taxon>Crustacea</taxon>
        <taxon>Multicrustacea</taxon>
        <taxon>Malacostraca</taxon>
        <taxon>Eumalacostraca</taxon>
        <taxon>Eucarida</taxon>
        <taxon>Decapoda</taxon>
        <taxon>Pleocyemata</taxon>
        <taxon>Caridea</taxon>
        <taxon>Atyoidea</taxon>
        <taxon>Atyidae</taxon>
        <taxon>Halocaridina</taxon>
    </lineage>
</organism>
<gene>
    <name evidence="2" type="ORF">SK128_027836</name>
</gene>
<protein>
    <submittedName>
        <fullName evidence="2">Uncharacterized protein</fullName>
    </submittedName>
</protein>
<dbReference type="PANTHER" id="PTHR23250:SF1">
    <property type="entry name" value="TECTONIN BETA-PROPELLER REPEAT-CONTAINING PROTEIN 1"/>
    <property type="match status" value="1"/>
</dbReference>
<dbReference type="PANTHER" id="PTHR23250">
    <property type="entry name" value="DYSFERLIN-RELATED"/>
    <property type="match status" value="1"/>
</dbReference>
<feature type="region of interest" description="Disordered" evidence="1">
    <location>
        <begin position="1"/>
        <end position="20"/>
    </location>
</feature>